<comment type="caution">
    <text evidence="1">The sequence shown here is derived from an EMBL/GenBank/DDBJ whole genome shotgun (WGS) entry which is preliminary data.</text>
</comment>
<reference evidence="1 2" key="1">
    <citation type="journal article" date="2014" name="Agronomy (Basel)">
        <title>A Draft Genome Sequence for Ensete ventricosum, the Drought-Tolerant Tree Against Hunger.</title>
        <authorList>
            <person name="Harrison J."/>
            <person name="Moore K.A."/>
            <person name="Paszkiewicz K."/>
            <person name="Jones T."/>
            <person name="Grant M."/>
            <person name="Ambacheew D."/>
            <person name="Muzemil S."/>
            <person name="Studholme D.J."/>
        </authorList>
    </citation>
    <scope>NUCLEOTIDE SEQUENCE [LARGE SCALE GENOMIC DNA]</scope>
</reference>
<evidence type="ECO:0000313" key="1">
    <source>
        <dbReference type="EMBL" id="RRT86197.1"/>
    </source>
</evidence>
<proteinExistence type="predicted"/>
<dbReference type="Proteomes" id="UP000287651">
    <property type="component" value="Unassembled WGS sequence"/>
</dbReference>
<dbReference type="EMBL" id="AMZH03000003">
    <property type="protein sequence ID" value="RRT86197.1"/>
    <property type="molecule type" value="Genomic_DNA"/>
</dbReference>
<accession>A0A427BCJ3</accession>
<protein>
    <submittedName>
        <fullName evidence="1">Uncharacterized protein</fullName>
    </submittedName>
</protein>
<sequence length="89" mass="10101">PFLRADIKVYSFCQQVFLQSNSYTNFTPRAVARIMHGITSPAFPSSTWSKGHFWYTSTITEGRYVEVDFPVVMEAAKVELMNFAGKCGH</sequence>
<gene>
    <name evidence="1" type="ORF">B296_00000865</name>
</gene>
<evidence type="ECO:0000313" key="2">
    <source>
        <dbReference type="Proteomes" id="UP000287651"/>
    </source>
</evidence>
<dbReference type="AlphaFoldDB" id="A0A427BCJ3"/>
<name>A0A427BCJ3_ENSVE</name>
<feature type="non-terminal residue" evidence="1">
    <location>
        <position position="1"/>
    </location>
</feature>
<organism evidence="1 2">
    <name type="scientific">Ensete ventricosum</name>
    <name type="common">Abyssinian banana</name>
    <name type="synonym">Musa ensete</name>
    <dbReference type="NCBI Taxonomy" id="4639"/>
    <lineage>
        <taxon>Eukaryota</taxon>
        <taxon>Viridiplantae</taxon>
        <taxon>Streptophyta</taxon>
        <taxon>Embryophyta</taxon>
        <taxon>Tracheophyta</taxon>
        <taxon>Spermatophyta</taxon>
        <taxon>Magnoliopsida</taxon>
        <taxon>Liliopsida</taxon>
        <taxon>Zingiberales</taxon>
        <taxon>Musaceae</taxon>
        <taxon>Ensete</taxon>
    </lineage>
</organism>